<feature type="transmembrane region" description="Helical" evidence="12">
    <location>
        <begin position="47"/>
        <end position="66"/>
    </location>
</feature>
<comment type="catalytic activity">
    <reaction evidence="10">
        <text>an alpha-D-Man-(1-&gt;2)-alpha-D-Man-(1-&gt;2)-alpha-D-Man-(1-&gt;3)-[alpha-D-Man-(1-&gt;6)]-beta-D-Man-(1-&gt;4)-beta-D-GlcNAc-(1-&gt;4)-alpha-D-GlcNAc-diphospho-di-trans,poly-cis-dolichol + a di-trans,poly-cis-dolichyl beta-D-mannosyl phosphate = an alpha-D-Man-(1-&gt;2)-alpha-D-Man-(1-&gt;2)-alpha-D-Man-(1-&gt;3)-[alpha-D-Man-(1-&gt;3)-alpha-D-Man-(1-&gt;6)]-beta-D-Man-(1-&gt;4)-beta-D-GlcNAc-(1-&gt;4)-alpha-D-GlcNAc-diphospho-di-trans,poly-cis-dolichol + a di-trans,poly-cis-dolichyl phosphate + H(+)</text>
        <dbReference type="Rhea" id="RHEA:29527"/>
        <dbReference type="Rhea" id="RHEA-COMP:19498"/>
        <dbReference type="Rhea" id="RHEA-COMP:19501"/>
        <dbReference type="Rhea" id="RHEA-COMP:19516"/>
        <dbReference type="Rhea" id="RHEA-COMP:19517"/>
        <dbReference type="ChEBI" id="CHEBI:15378"/>
        <dbReference type="ChEBI" id="CHEBI:57683"/>
        <dbReference type="ChEBI" id="CHEBI:58211"/>
        <dbReference type="ChEBI" id="CHEBI:132515"/>
        <dbReference type="ChEBI" id="CHEBI:132516"/>
        <dbReference type="EC" id="2.4.1.258"/>
    </reaction>
    <physiologicalReaction direction="left-to-right" evidence="10">
        <dbReference type="Rhea" id="RHEA:29528"/>
    </physiologicalReaction>
</comment>
<keyword evidence="8 12" id="KW-1133">Transmembrane helix</keyword>
<evidence type="ECO:0000256" key="5">
    <source>
        <dbReference type="ARBA" id="ARBA00022679"/>
    </source>
</evidence>
<dbReference type="CTD" id="10195"/>
<evidence type="ECO:0000256" key="9">
    <source>
        <dbReference type="ARBA" id="ARBA00023136"/>
    </source>
</evidence>
<evidence type="ECO:0000256" key="6">
    <source>
        <dbReference type="ARBA" id="ARBA00022692"/>
    </source>
</evidence>
<comment type="pathway">
    <text evidence="2">Protein modification; protein glycosylation.</text>
</comment>
<evidence type="ECO:0000256" key="1">
    <source>
        <dbReference type="ARBA" id="ARBA00004477"/>
    </source>
</evidence>
<dbReference type="VEuPathDB" id="VectorBase:AARA21_005851"/>
<comment type="subcellular location">
    <subcellularLocation>
        <location evidence="1">Endoplasmic reticulum membrane</location>
        <topology evidence="1">Multi-pass membrane protein</topology>
    </subcellularLocation>
</comment>
<organism evidence="13 14">
    <name type="scientific">Anopheles arabiensis</name>
    <name type="common">Mosquito</name>
    <dbReference type="NCBI Taxonomy" id="7173"/>
    <lineage>
        <taxon>Eukaryota</taxon>
        <taxon>Metazoa</taxon>
        <taxon>Ecdysozoa</taxon>
        <taxon>Arthropoda</taxon>
        <taxon>Hexapoda</taxon>
        <taxon>Insecta</taxon>
        <taxon>Pterygota</taxon>
        <taxon>Neoptera</taxon>
        <taxon>Endopterygota</taxon>
        <taxon>Diptera</taxon>
        <taxon>Nematocera</taxon>
        <taxon>Culicoidea</taxon>
        <taxon>Culicidae</taxon>
        <taxon>Anophelinae</taxon>
        <taxon>Anopheles</taxon>
    </lineage>
</organism>
<dbReference type="VEuPathDB" id="VectorBase:AARA007821"/>
<evidence type="ECO:0000313" key="13">
    <source>
        <dbReference type="EnsemblMetazoa" id="AARA007821-PA"/>
    </source>
</evidence>
<dbReference type="RefSeq" id="XP_040154251.1">
    <property type="nucleotide sequence ID" value="XM_040298317.1"/>
</dbReference>
<feature type="transmembrane region" description="Helical" evidence="12">
    <location>
        <begin position="485"/>
        <end position="506"/>
    </location>
</feature>
<feature type="transmembrane region" description="Helical" evidence="12">
    <location>
        <begin position="103"/>
        <end position="119"/>
    </location>
</feature>
<feature type="transmembrane region" description="Helical" evidence="12">
    <location>
        <begin position="177"/>
        <end position="195"/>
    </location>
</feature>
<feature type="compositionally biased region" description="Basic and acidic residues" evidence="11">
    <location>
        <begin position="359"/>
        <end position="369"/>
    </location>
</feature>
<dbReference type="Proteomes" id="UP000075840">
    <property type="component" value="Unassembled WGS sequence"/>
</dbReference>
<feature type="transmembrane region" description="Helical" evidence="12">
    <location>
        <begin position="201"/>
        <end position="228"/>
    </location>
</feature>
<evidence type="ECO:0000256" key="10">
    <source>
        <dbReference type="ARBA" id="ARBA00049506"/>
    </source>
</evidence>
<keyword evidence="14" id="KW-1185">Reference proteome</keyword>
<evidence type="ECO:0000256" key="11">
    <source>
        <dbReference type="SAM" id="MobiDB-lite"/>
    </source>
</evidence>
<dbReference type="InterPro" id="IPR007873">
    <property type="entry name" value="Glycosyltransferase_ALG3"/>
</dbReference>
<evidence type="ECO:0000256" key="3">
    <source>
        <dbReference type="ARBA" id="ARBA00011964"/>
    </source>
</evidence>
<protein>
    <recommendedName>
        <fullName evidence="3">dolichyl-P-Man:Man5GlcNAc2-PP-dolichol alpha-1,3-mannosyltransferase</fullName>
        <ecNumber evidence="3">2.4.1.258</ecNumber>
    </recommendedName>
</protein>
<keyword evidence="6 12" id="KW-0812">Transmembrane</keyword>
<reference evidence="13" key="1">
    <citation type="submission" date="2022-08" db="UniProtKB">
        <authorList>
            <consortium name="EnsemblMetazoa"/>
        </authorList>
    </citation>
    <scope>IDENTIFICATION</scope>
    <source>
        <strain evidence="13">Dongola</strain>
    </source>
</reference>
<dbReference type="EMBL" id="APCN01000170">
    <property type="status" value="NOT_ANNOTATED_CDS"/>
    <property type="molecule type" value="Genomic_DNA"/>
</dbReference>
<dbReference type="GO" id="GO:0005789">
    <property type="term" value="C:endoplasmic reticulum membrane"/>
    <property type="evidence" value="ECO:0007669"/>
    <property type="project" value="UniProtKB-SubCell"/>
</dbReference>
<keyword evidence="7" id="KW-0256">Endoplasmic reticulum</keyword>
<dbReference type="PANTHER" id="PTHR12646">
    <property type="entry name" value="NOT56 - RELATED"/>
    <property type="match status" value="1"/>
</dbReference>
<feature type="transmembrane region" description="Helical" evidence="12">
    <location>
        <begin position="131"/>
        <end position="148"/>
    </location>
</feature>
<dbReference type="PANTHER" id="PTHR12646:SF0">
    <property type="entry name" value="DOL-P-MAN:MAN(5)GLCNAC(2)-PP-DOL ALPHA-1,3-MANNOSYLTRANSFERASE"/>
    <property type="match status" value="1"/>
</dbReference>
<name>A0A182I2M4_ANOAR</name>
<evidence type="ECO:0000256" key="7">
    <source>
        <dbReference type="ARBA" id="ARBA00022824"/>
    </source>
</evidence>
<feature type="region of interest" description="Disordered" evidence="11">
    <location>
        <begin position="341"/>
        <end position="369"/>
    </location>
</feature>
<sequence length="524" mass="60129">MGKIPANQSKSVSPVPRKEPQTLLAKIRKEYVSLTFAKSIVFDPARLPLISILILAAELVLNVFVVQNVRYTEIDWKAYMQECEGFLNGTTDYSLLRGDTGPLVYPAGFVYIYSALYFLTSQGTNIRLAQYVFVGIYLLQLMLVLRLYCKSRKVPPYVMVITIFTSYRIHSIYVLRLFNDPIAILFLYAALNAFIDGRWTLGSVMLSLGVSVKMNILLFAPAILLLYITNLGWLKTALQLTVCGVIQLILGAPFLLTHPWQYLKGSFDLGRVFEHKWTVNYRFLEPEVFESKVFHLALLGLHLTLLLVFASPCYKYFQNYCRLRHLEMMLMPQIEAQNRAEKEKVKKGKQLNAKALPSTKKDNEEEKLTQDQEKFLKSFEKGIKKMSGKQQQQQQQNVAPVETESPAAANPAANKFSIHFDRSTQLALLPIFLSNFIGIVCARSLHYQFYVWYFHSLPYLTWYTEYTNSLKFLLLLLLEFCWNTYPSTVLSSLVLHACHVCLLVGIGRKLFRRIPDLAQLNKAE</sequence>
<keyword evidence="9 12" id="KW-0472">Membrane</keyword>
<dbReference type="EnsemblMetazoa" id="AARA007821-RA">
    <property type="protein sequence ID" value="AARA007821-PA"/>
    <property type="gene ID" value="AARA007821"/>
</dbReference>
<keyword evidence="5" id="KW-0808">Transferase</keyword>
<evidence type="ECO:0000256" key="12">
    <source>
        <dbReference type="SAM" id="Phobius"/>
    </source>
</evidence>
<dbReference type="GO" id="GO:0052925">
    <property type="term" value="F:dol-P-Man:Man(5)GlcNAc(2)-PP-Dol alpha-1,3-mannosyltransferase activity"/>
    <property type="evidence" value="ECO:0007669"/>
    <property type="project" value="UniProtKB-EC"/>
</dbReference>
<dbReference type="EC" id="2.4.1.258" evidence="3"/>
<feature type="transmembrane region" description="Helical" evidence="12">
    <location>
        <begin position="240"/>
        <end position="260"/>
    </location>
</feature>
<proteinExistence type="predicted"/>
<evidence type="ECO:0000313" key="14">
    <source>
        <dbReference type="Proteomes" id="UP000075840"/>
    </source>
</evidence>
<dbReference type="KEGG" id="aara:120895199"/>
<evidence type="ECO:0000256" key="2">
    <source>
        <dbReference type="ARBA" id="ARBA00004922"/>
    </source>
</evidence>
<accession>A0A182I2M4</accession>
<evidence type="ECO:0000256" key="8">
    <source>
        <dbReference type="ARBA" id="ARBA00022989"/>
    </source>
</evidence>
<dbReference type="AlphaFoldDB" id="A0A182I2M4"/>
<dbReference type="GeneID" id="120895199"/>
<feature type="transmembrane region" description="Helical" evidence="12">
    <location>
        <begin position="293"/>
        <end position="314"/>
    </location>
</feature>
<keyword evidence="4" id="KW-0328">Glycosyltransferase</keyword>
<evidence type="ECO:0000256" key="4">
    <source>
        <dbReference type="ARBA" id="ARBA00022676"/>
    </source>
</evidence>
<dbReference type="Pfam" id="PF05208">
    <property type="entry name" value="ALG3"/>
    <property type="match status" value="1"/>
</dbReference>
<feature type="transmembrane region" description="Helical" evidence="12">
    <location>
        <begin position="426"/>
        <end position="445"/>
    </location>
</feature>